<proteinExistence type="predicted"/>
<comment type="caution">
    <text evidence="2">The sequence shown here is derived from an EMBL/GenBank/DDBJ whole genome shotgun (WGS) entry which is preliminary data.</text>
</comment>
<sequence>MHSRHQTPCGGPSRIPGKTNSRPSSFIGQHRRHADRSSGSTESTITYKSCDRRTRSPDVISFKTTSPSPLRRKSREPSSAPRNRHNRPLSDYEFRERARMRVRRASNFSSRRIYRCSMRLGDRDRASPTLQPHSLHSVRPVGTRECLSPDDRFDRSGYLRERDARSSSRTHTHSSGRPEAYSGSSKRR</sequence>
<protein>
    <submittedName>
        <fullName evidence="2">Uncharacterized protein</fullName>
    </submittedName>
</protein>
<reference evidence="2" key="1">
    <citation type="submission" date="2018-11" db="EMBL/GenBank/DDBJ databases">
        <authorList>
            <consortium name="Pathogen Informatics"/>
        </authorList>
    </citation>
    <scope>NUCLEOTIDE SEQUENCE</scope>
</reference>
<dbReference type="AlphaFoldDB" id="A0A3S5CPP9"/>
<keyword evidence="3" id="KW-1185">Reference proteome</keyword>
<gene>
    <name evidence="2" type="ORF">PXEA_LOCUS19728</name>
</gene>
<feature type="region of interest" description="Disordered" evidence="1">
    <location>
        <begin position="1"/>
        <end position="96"/>
    </location>
</feature>
<evidence type="ECO:0000313" key="3">
    <source>
        <dbReference type="Proteomes" id="UP000784294"/>
    </source>
</evidence>
<name>A0A3S5CPP9_9PLAT</name>
<feature type="compositionally biased region" description="Polar residues" evidence="1">
    <location>
        <begin position="18"/>
        <end position="27"/>
    </location>
</feature>
<dbReference type="EMBL" id="CAAALY010079246">
    <property type="protein sequence ID" value="VEL26288.1"/>
    <property type="molecule type" value="Genomic_DNA"/>
</dbReference>
<accession>A0A3S5CPP9</accession>
<organism evidence="2 3">
    <name type="scientific">Protopolystoma xenopodis</name>
    <dbReference type="NCBI Taxonomy" id="117903"/>
    <lineage>
        <taxon>Eukaryota</taxon>
        <taxon>Metazoa</taxon>
        <taxon>Spiralia</taxon>
        <taxon>Lophotrochozoa</taxon>
        <taxon>Platyhelminthes</taxon>
        <taxon>Monogenea</taxon>
        <taxon>Polyopisthocotylea</taxon>
        <taxon>Polystomatidea</taxon>
        <taxon>Polystomatidae</taxon>
        <taxon>Protopolystoma</taxon>
    </lineage>
</organism>
<evidence type="ECO:0000313" key="2">
    <source>
        <dbReference type="EMBL" id="VEL26288.1"/>
    </source>
</evidence>
<feature type="compositionally biased region" description="Basic and acidic residues" evidence="1">
    <location>
        <begin position="147"/>
        <end position="166"/>
    </location>
</feature>
<evidence type="ECO:0000256" key="1">
    <source>
        <dbReference type="SAM" id="MobiDB-lite"/>
    </source>
</evidence>
<feature type="compositionally biased region" description="Polar residues" evidence="1">
    <location>
        <begin position="37"/>
        <end position="47"/>
    </location>
</feature>
<dbReference type="Proteomes" id="UP000784294">
    <property type="component" value="Unassembled WGS sequence"/>
</dbReference>
<feature type="region of interest" description="Disordered" evidence="1">
    <location>
        <begin position="123"/>
        <end position="188"/>
    </location>
</feature>